<feature type="compositionally biased region" description="Low complexity" evidence="1">
    <location>
        <begin position="41"/>
        <end position="55"/>
    </location>
</feature>
<feature type="compositionally biased region" description="Low complexity" evidence="1">
    <location>
        <begin position="436"/>
        <end position="447"/>
    </location>
</feature>
<feature type="compositionally biased region" description="Basic and acidic residues" evidence="1">
    <location>
        <begin position="479"/>
        <end position="494"/>
    </location>
</feature>
<evidence type="ECO:0000256" key="1">
    <source>
        <dbReference type="SAM" id="MobiDB-lite"/>
    </source>
</evidence>
<organism evidence="2 3">
    <name type="scientific">Seminavis robusta</name>
    <dbReference type="NCBI Taxonomy" id="568900"/>
    <lineage>
        <taxon>Eukaryota</taxon>
        <taxon>Sar</taxon>
        <taxon>Stramenopiles</taxon>
        <taxon>Ochrophyta</taxon>
        <taxon>Bacillariophyta</taxon>
        <taxon>Bacillariophyceae</taxon>
        <taxon>Bacillariophycidae</taxon>
        <taxon>Naviculales</taxon>
        <taxon>Naviculaceae</taxon>
        <taxon>Seminavis</taxon>
    </lineage>
</organism>
<feature type="region of interest" description="Disordered" evidence="1">
    <location>
        <begin position="218"/>
        <end position="251"/>
    </location>
</feature>
<feature type="region of interest" description="Disordered" evidence="1">
    <location>
        <begin position="35"/>
        <end position="79"/>
    </location>
</feature>
<name>A0A9N8E4Q4_9STRA</name>
<feature type="compositionally biased region" description="Basic residues" evidence="1">
    <location>
        <begin position="63"/>
        <end position="79"/>
    </location>
</feature>
<feature type="region of interest" description="Disordered" evidence="1">
    <location>
        <begin position="689"/>
        <end position="714"/>
    </location>
</feature>
<feature type="region of interest" description="Disordered" evidence="1">
    <location>
        <begin position="551"/>
        <end position="576"/>
    </location>
</feature>
<evidence type="ECO:0000313" key="3">
    <source>
        <dbReference type="Proteomes" id="UP001153069"/>
    </source>
</evidence>
<protein>
    <submittedName>
        <fullName evidence="2">Uncharacterized protein</fullName>
    </submittedName>
</protein>
<feature type="region of interest" description="Disordered" evidence="1">
    <location>
        <begin position="436"/>
        <end position="508"/>
    </location>
</feature>
<dbReference type="EMBL" id="CAICTM010000538">
    <property type="protein sequence ID" value="CAB9512506.1"/>
    <property type="molecule type" value="Genomic_DNA"/>
</dbReference>
<feature type="compositionally biased region" description="Low complexity" evidence="1">
    <location>
        <begin position="551"/>
        <end position="569"/>
    </location>
</feature>
<gene>
    <name evidence="2" type="ORF">SEMRO_539_G162870.1</name>
</gene>
<dbReference type="Proteomes" id="UP001153069">
    <property type="component" value="Unassembled WGS sequence"/>
</dbReference>
<keyword evidence="3" id="KW-1185">Reference proteome</keyword>
<feature type="compositionally biased region" description="Polar residues" evidence="1">
    <location>
        <begin position="228"/>
        <end position="251"/>
    </location>
</feature>
<comment type="caution">
    <text evidence="2">The sequence shown here is derived from an EMBL/GenBank/DDBJ whole genome shotgun (WGS) entry which is preliminary data.</text>
</comment>
<evidence type="ECO:0000313" key="2">
    <source>
        <dbReference type="EMBL" id="CAB9512506.1"/>
    </source>
</evidence>
<accession>A0A9N8E4Q4</accession>
<proteinExistence type="predicted"/>
<feature type="compositionally biased region" description="Low complexity" evidence="1">
    <location>
        <begin position="341"/>
        <end position="367"/>
    </location>
</feature>
<feature type="region of interest" description="Disordered" evidence="1">
    <location>
        <begin position="341"/>
        <end position="385"/>
    </location>
</feature>
<sequence>MNQVLISTSMDLLMDDELAEETLLMEKATLLLQEIEEDKMMSPSTSKSNKPTSPSVEKEKDVKKKKSKSKSKTKKTKKVKKSVRFASDDKLTCVEYLTPRSTRAVDRLFYSDDDMQWMLHQLQCDVTAYEQHGAKESATFSCRGLERRTACGSAQRARWRKTCRTVVLDEQDRQWLVLPMDEPVDEQRIAFVSLEVTHKAKQLARKRAIQDERDIRKDLQQHQQQQQTKDASSRAQTTTGMDVSWQTDGTGRSSMGCSYSCSSVEEDCCGCSKQHHHQQKKHNRKGHSVHFPAASRQMFEVHEYQHVANDEESKALWHPYLSLNDAKLQYASQIAILEQQQQQQQQQGTHLHAAASSSSSTESSTQAQDEESTRGLEARTTQAETTYEQLRTEFSKTLRLQALDPAVFSKQCQKLSAKSRKQARTRALMDQRAVKVLQQSSVSNSKSTTKKLVTRVPKVRTASPPKDGGSSQSNKSPTRRSDSPKPLDWKDDSFHGSSHSHGTVKRAPVVIATTAAQEETAEEPSKPRGVVHRVGDWSSVGTLDTMDSTLLSSSSSTLTMPSGSLSSMSQAPDDDMMEDVDTAEGEELDQVCRSSKPTRRSLPDLSATLMMTTTTVVEQPRRHSSAMYRLSKVTEEDYCSDDEEEVDTGIPKAVLVGIPDKYFGRNSKSAAYKPSAADLEALQESIAGTPLAHDDGGDDQGLMDDKSAGGDGSGRLSGIIERLWDKRRGGKGSELVHNQTMMDAAI</sequence>
<dbReference type="AlphaFoldDB" id="A0A9N8E4Q4"/>
<reference evidence="2" key="1">
    <citation type="submission" date="2020-06" db="EMBL/GenBank/DDBJ databases">
        <authorList>
            <consortium name="Plant Systems Biology data submission"/>
        </authorList>
    </citation>
    <scope>NUCLEOTIDE SEQUENCE</scope>
    <source>
        <strain evidence="2">D6</strain>
    </source>
</reference>